<keyword evidence="3" id="KW-0378">Hydrolase</keyword>
<keyword evidence="6" id="KW-0961">Cell wall biogenesis/degradation</keyword>
<dbReference type="SUPFAM" id="SSF56601">
    <property type="entry name" value="beta-lactamase/transpeptidase-like"/>
    <property type="match status" value="1"/>
</dbReference>
<feature type="domain" description="SPOR" evidence="12">
    <location>
        <begin position="342"/>
        <end position="418"/>
    </location>
</feature>
<keyword evidence="5" id="KW-0573">Peptidoglycan synthesis</keyword>
<accession>E0TFZ4</accession>
<dbReference type="EMBL" id="CP002156">
    <property type="protein sequence ID" value="ADM10113.1"/>
    <property type="molecule type" value="Genomic_DNA"/>
</dbReference>
<dbReference type="Pfam" id="PF05036">
    <property type="entry name" value="SPOR"/>
    <property type="match status" value="1"/>
</dbReference>
<evidence type="ECO:0000256" key="6">
    <source>
        <dbReference type="ARBA" id="ARBA00023316"/>
    </source>
</evidence>
<evidence type="ECO:0000256" key="9">
    <source>
        <dbReference type="RuleBase" id="RU004016"/>
    </source>
</evidence>
<dbReference type="eggNOG" id="COG1686">
    <property type="taxonomic scope" value="Bacteria"/>
</dbReference>
<dbReference type="InterPro" id="IPR001967">
    <property type="entry name" value="Peptidase_S11_N"/>
</dbReference>
<dbReference type="KEGG" id="pbr:PB2503_10309"/>
<evidence type="ECO:0000256" key="4">
    <source>
        <dbReference type="ARBA" id="ARBA00022960"/>
    </source>
</evidence>
<evidence type="ECO:0000259" key="11">
    <source>
        <dbReference type="Pfam" id="PF00768"/>
    </source>
</evidence>
<keyword evidence="13" id="KW-0645">Protease</keyword>
<proteinExistence type="inferred from homology"/>
<keyword evidence="4" id="KW-0133">Cell shape</keyword>
<organism evidence="13 14">
    <name type="scientific">Parvularcula bermudensis (strain ATCC BAA-594 / HTCC2503 / KCTC 12087)</name>
    <dbReference type="NCBI Taxonomy" id="314260"/>
    <lineage>
        <taxon>Bacteria</taxon>
        <taxon>Pseudomonadati</taxon>
        <taxon>Pseudomonadota</taxon>
        <taxon>Alphaproteobacteria</taxon>
        <taxon>Parvularculales</taxon>
        <taxon>Parvularculaceae</taxon>
        <taxon>Parvularcula</taxon>
    </lineage>
</organism>
<dbReference type="InterPro" id="IPR018044">
    <property type="entry name" value="Peptidase_S11"/>
</dbReference>
<feature type="binding site" evidence="8">
    <location>
        <position position="220"/>
    </location>
    <ligand>
        <name>substrate</name>
    </ligand>
</feature>
<dbReference type="Proteomes" id="UP000001302">
    <property type="component" value="Chromosome"/>
</dbReference>
<feature type="active site" evidence="7">
    <location>
        <position position="118"/>
    </location>
</feature>
<dbReference type="InterPro" id="IPR007730">
    <property type="entry name" value="SPOR-like_dom"/>
</dbReference>
<protein>
    <submittedName>
        <fullName evidence="13">D-alanyl-D-alanine carboxypeptidase</fullName>
    </submittedName>
</protein>
<dbReference type="OrthoDB" id="9795979at2"/>
<sequence>MGTRVKSVKSLLITIIFATVLSPLAAHANPKYAAYIIHADTGDVLFDRYSTEPRYPASLTKMMTLYLLFEAIEEGRVSRTTDMKVSKRASLQPASKLGVKSGTTIDVDTAIRALVIKSANDVATVTAEHLAGSEAKFARLMTQKARDLGMRQTVFRNASGLPDDRQVTTARDMAILSQRLVQDFPDFFHYFDDDSFQWGGRTYKSHNKVTQDLKGADGLKTGYTRASGYNLATTVRRGDHRLIGIVLGGRSGRTRNAHMIEIMNKAYADISARPSLVKSILHVKPVPDLRPDRRLPPSEGGPVLLSMLDDDGELAELEAALNALPLDAAPEGEGDIDYAYARDWAIQVGAFNSQPLAVRQIIETQDLIRSVSSHIGREVNIADQGVRSVYRARFTRLTEDEAQESCERLKAAGEECIALHITE</sequence>
<gene>
    <name evidence="13" type="ordered locus">PB2503_10309</name>
</gene>
<dbReference type="InterPro" id="IPR012338">
    <property type="entry name" value="Beta-lactam/transpept-like"/>
</dbReference>
<evidence type="ECO:0000256" key="7">
    <source>
        <dbReference type="PIRSR" id="PIRSR618044-1"/>
    </source>
</evidence>
<reference evidence="14" key="1">
    <citation type="submission" date="2010-08" db="EMBL/GenBank/DDBJ databases">
        <title>Genome sequence of Parvularcula bermudensis HTCC2503.</title>
        <authorList>
            <person name="Kang D.-M."/>
            <person name="Oh H.-M."/>
            <person name="Cho J.-C."/>
        </authorList>
    </citation>
    <scope>NUCLEOTIDE SEQUENCE [LARGE SCALE GENOMIC DNA]</scope>
    <source>
        <strain evidence="14">ATCC BAA-594 / HTCC2503 / KCTC 12087</strain>
    </source>
</reference>
<feature type="domain" description="Peptidase S11 D-alanyl-D-alanine carboxypeptidase A N-terminal" evidence="11">
    <location>
        <begin position="33"/>
        <end position="250"/>
    </location>
</feature>
<dbReference type="GO" id="GO:0006508">
    <property type="term" value="P:proteolysis"/>
    <property type="evidence" value="ECO:0007669"/>
    <property type="project" value="InterPro"/>
</dbReference>
<dbReference type="AlphaFoldDB" id="E0TFZ4"/>
<evidence type="ECO:0000256" key="1">
    <source>
        <dbReference type="ARBA" id="ARBA00007164"/>
    </source>
</evidence>
<evidence type="ECO:0000256" key="3">
    <source>
        <dbReference type="ARBA" id="ARBA00022801"/>
    </source>
</evidence>
<evidence type="ECO:0000313" key="13">
    <source>
        <dbReference type="EMBL" id="ADM10113.1"/>
    </source>
</evidence>
<evidence type="ECO:0000313" key="14">
    <source>
        <dbReference type="Proteomes" id="UP000001302"/>
    </source>
</evidence>
<keyword evidence="14" id="KW-1185">Reference proteome</keyword>
<dbReference type="Gene3D" id="3.40.710.10">
    <property type="entry name" value="DD-peptidase/beta-lactamase superfamily"/>
    <property type="match status" value="1"/>
</dbReference>
<reference evidence="13 14" key="2">
    <citation type="journal article" date="2011" name="J. Bacteriol.">
        <title>Complete genome sequence of strain HTCC2503T of Parvularcula bermudensis, the type species of the order "Parvularculales" in the class Alphaproteobacteria.</title>
        <authorList>
            <person name="Oh H.M."/>
            <person name="Kang I."/>
            <person name="Vergin K.L."/>
            <person name="Kang D."/>
            <person name="Rhee K.H."/>
            <person name="Giovannoni S.J."/>
            <person name="Cho J.C."/>
        </authorList>
    </citation>
    <scope>NUCLEOTIDE SEQUENCE [LARGE SCALE GENOMIC DNA]</scope>
    <source>
        <strain evidence="14">ATCC BAA-594 / HTCC2503 / KCTC 12087</strain>
    </source>
</reference>
<feature type="chain" id="PRO_5003140587" evidence="10">
    <location>
        <begin position="29"/>
        <end position="423"/>
    </location>
</feature>
<feature type="active site" description="Proton acceptor" evidence="7">
    <location>
        <position position="61"/>
    </location>
</feature>
<keyword evidence="2 10" id="KW-0732">Signal</keyword>
<dbReference type="GO" id="GO:0042834">
    <property type="term" value="F:peptidoglycan binding"/>
    <property type="evidence" value="ECO:0007669"/>
    <property type="project" value="InterPro"/>
</dbReference>
<dbReference type="GO" id="GO:0009252">
    <property type="term" value="P:peptidoglycan biosynthetic process"/>
    <property type="evidence" value="ECO:0007669"/>
    <property type="project" value="UniProtKB-KW"/>
</dbReference>
<feature type="active site" description="Acyl-ester intermediate" evidence="7">
    <location>
        <position position="58"/>
    </location>
</feature>
<evidence type="ECO:0000256" key="10">
    <source>
        <dbReference type="SAM" id="SignalP"/>
    </source>
</evidence>
<name>E0TFZ4_PARBH</name>
<dbReference type="GO" id="GO:0071555">
    <property type="term" value="P:cell wall organization"/>
    <property type="evidence" value="ECO:0007669"/>
    <property type="project" value="UniProtKB-KW"/>
</dbReference>
<evidence type="ECO:0000256" key="2">
    <source>
        <dbReference type="ARBA" id="ARBA00022729"/>
    </source>
</evidence>
<dbReference type="PANTHER" id="PTHR21581">
    <property type="entry name" value="D-ALANYL-D-ALANINE CARBOXYPEPTIDASE"/>
    <property type="match status" value="1"/>
</dbReference>
<dbReference type="PRINTS" id="PR00725">
    <property type="entry name" value="DADACBPTASE1"/>
</dbReference>
<evidence type="ECO:0000256" key="5">
    <source>
        <dbReference type="ARBA" id="ARBA00022984"/>
    </source>
</evidence>
<comment type="similarity">
    <text evidence="1 9">Belongs to the peptidase S11 family.</text>
</comment>
<evidence type="ECO:0000259" key="12">
    <source>
        <dbReference type="Pfam" id="PF05036"/>
    </source>
</evidence>
<feature type="signal peptide" evidence="10">
    <location>
        <begin position="1"/>
        <end position="28"/>
    </location>
</feature>
<dbReference type="PANTHER" id="PTHR21581:SF6">
    <property type="entry name" value="TRAFFICKING PROTEIN PARTICLE COMPLEX SUBUNIT 12"/>
    <property type="match status" value="1"/>
</dbReference>
<evidence type="ECO:0000256" key="8">
    <source>
        <dbReference type="PIRSR" id="PIRSR618044-2"/>
    </source>
</evidence>
<dbReference type="RefSeq" id="WP_013301087.1">
    <property type="nucleotide sequence ID" value="NC_014414.1"/>
</dbReference>
<dbReference type="GO" id="GO:0009002">
    <property type="term" value="F:serine-type D-Ala-D-Ala carboxypeptidase activity"/>
    <property type="evidence" value="ECO:0007669"/>
    <property type="project" value="InterPro"/>
</dbReference>
<dbReference type="STRING" id="314260.PB2503_10309"/>
<keyword evidence="13" id="KW-0121">Carboxypeptidase</keyword>
<dbReference type="HOGENOM" id="CLU_027070_1_1_5"/>
<dbReference type="Pfam" id="PF00768">
    <property type="entry name" value="Peptidase_S11"/>
    <property type="match status" value="1"/>
</dbReference>
<dbReference type="GO" id="GO:0008360">
    <property type="term" value="P:regulation of cell shape"/>
    <property type="evidence" value="ECO:0007669"/>
    <property type="project" value="UniProtKB-KW"/>
</dbReference>